<protein>
    <recommendedName>
        <fullName evidence="3">Rab-GAP TBC domain-containing protein</fullName>
    </recommendedName>
</protein>
<reference evidence="2" key="1">
    <citation type="submission" date="2013-02" db="EMBL/GenBank/DDBJ databases">
        <authorList>
            <person name="Hughes D."/>
        </authorList>
    </citation>
    <scope>NUCLEOTIDE SEQUENCE</scope>
    <source>
        <strain>Durham</strain>
        <strain evidence="2">NC isolate 2 -- Noor lab</strain>
    </source>
</reference>
<evidence type="ECO:0000313" key="1">
    <source>
        <dbReference type="EnsemblMetazoa" id="MESCA009920-PA"/>
    </source>
</evidence>
<dbReference type="Proteomes" id="UP000015102">
    <property type="component" value="Unassembled WGS sequence"/>
</dbReference>
<dbReference type="AlphaFoldDB" id="T1H166"/>
<proteinExistence type="predicted"/>
<dbReference type="HOGENOM" id="CLU_2856322_0_0_1"/>
<sequence length="65" mass="7465">MTSENDAIAYRSEWLELINSAAHSNLDNLKKLAFSGSLKNTKFRTISWSILLRVLSNDPSEWRPQ</sequence>
<organism evidence="1 2">
    <name type="scientific">Megaselia scalaris</name>
    <name type="common">Humpbacked fly</name>
    <name type="synonym">Phora scalaris</name>
    <dbReference type="NCBI Taxonomy" id="36166"/>
    <lineage>
        <taxon>Eukaryota</taxon>
        <taxon>Metazoa</taxon>
        <taxon>Ecdysozoa</taxon>
        <taxon>Arthropoda</taxon>
        <taxon>Hexapoda</taxon>
        <taxon>Insecta</taxon>
        <taxon>Pterygota</taxon>
        <taxon>Neoptera</taxon>
        <taxon>Endopterygota</taxon>
        <taxon>Diptera</taxon>
        <taxon>Brachycera</taxon>
        <taxon>Muscomorpha</taxon>
        <taxon>Platypezoidea</taxon>
        <taxon>Phoridae</taxon>
        <taxon>Megaseliini</taxon>
        <taxon>Megaselia</taxon>
    </lineage>
</organism>
<dbReference type="EnsemblMetazoa" id="MESCA009920-RA">
    <property type="protein sequence ID" value="MESCA009920-PA"/>
    <property type="gene ID" value="MESCA009920"/>
</dbReference>
<evidence type="ECO:0008006" key="3">
    <source>
        <dbReference type="Google" id="ProtNLM"/>
    </source>
</evidence>
<reference evidence="1" key="2">
    <citation type="submission" date="2015-06" db="UniProtKB">
        <authorList>
            <consortium name="EnsemblMetazoa"/>
        </authorList>
    </citation>
    <scope>IDENTIFICATION</scope>
</reference>
<name>T1H166_MEGSC</name>
<keyword evidence="2" id="KW-1185">Reference proteome</keyword>
<evidence type="ECO:0000313" key="2">
    <source>
        <dbReference type="Proteomes" id="UP000015102"/>
    </source>
</evidence>
<accession>T1H166</accession>
<dbReference type="EMBL" id="CAQQ02125551">
    <property type="status" value="NOT_ANNOTATED_CDS"/>
    <property type="molecule type" value="Genomic_DNA"/>
</dbReference>